<evidence type="ECO:0000259" key="1">
    <source>
        <dbReference type="Pfam" id="PF04486"/>
    </source>
</evidence>
<gene>
    <name evidence="2" type="ORF">HG542_07450</name>
</gene>
<reference evidence="2 3" key="1">
    <citation type="submission" date="2020-04" db="EMBL/GenBank/DDBJ databases">
        <title>Draft Genome Sequence of Streptomyces morookaense DSM 40503, an 8-azaguanine-producing strain.</title>
        <authorList>
            <person name="Qi J."/>
            <person name="Gao J.-M."/>
        </authorList>
    </citation>
    <scope>NUCLEOTIDE SEQUENCE [LARGE SCALE GENOMIC DNA]</scope>
    <source>
        <strain evidence="2 3">DSM 40503</strain>
    </source>
</reference>
<dbReference type="AlphaFoldDB" id="A0A7Y7B1Z4"/>
<evidence type="ECO:0000313" key="3">
    <source>
        <dbReference type="Proteomes" id="UP000587462"/>
    </source>
</evidence>
<sequence length="132" mass="14436">MPFAAITYDIEPGHEKELAEIFGNFKRVRGSSITDAEGRTAGTILATAVFLRDDTLVRVIEYTGDLEAVARHMASQPGVREVERRLKPYLSRPRETDTPEGFLAVFRRSLLTTVAEISVRDRGAAGAGTDAA</sequence>
<protein>
    <submittedName>
        <fullName evidence="2">SchA/CurD</fullName>
    </submittedName>
</protein>
<comment type="caution">
    <text evidence="2">The sequence shown here is derived from an EMBL/GenBank/DDBJ whole genome shotgun (WGS) entry which is preliminary data.</text>
</comment>
<dbReference type="RefSeq" id="WP_171079279.1">
    <property type="nucleotide sequence ID" value="NZ_BNBU01000003.1"/>
</dbReference>
<dbReference type="EMBL" id="JABBXF010000012">
    <property type="protein sequence ID" value="NVK77497.1"/>
    <property type="molecule type" value="Genomic_DNA"/>
</dbReference>
<keyword evidence="3" id="KW-1185">Reference proteome</keyword>
<proteinExistence type="predicted"/>
<feature type="domain" description="SchA/CurD-like" evidence="1">
    <location>
        <begin position="1"/>
        <end position="119"/>
    </location>
</feature>
<dbReference type="InterPro" id="IPR007575">
    <property type="entry name" value="SchA_CurD-like"/>
</dbReference>
<dbReference type="Proteomes" id="UP000587462">
    <property type="component" value="Unassembled WGS sequence"/>
</dbReference>
<evidence type="ECO:0000313" key="2">
    <source>
        <dbReference type="EMBL" id="NVK77497.1"/>
    </source>
</evidence>
<organism evidence="2 3">
    <name type="scientific">Streptomyces morookaense</name>
    <name type="common">Streptoverticillium morookaense</name>
    <dbReference type="NCBI Taxonomy" id="1970"/>
    <lineage>
        <taxon>Bacteria</taxon>
        <taxon>Bacillati</taxon>
        <taxon>Actinomycetota</taxon>
        <taxon>Actinomycetes</taxon>
        <taxon>Kitasatosporales</taxon>
        <taxon>Streptomycetaceae</taxon>
        <taxon>Streptomyces</taxon>
    </lineage>
</organism>
<accession>A0A7Y7B1Z4</accession>
<name>A0A7Y7B1Z4_STRMO</name>
<dbReference type="Pfam" id="PF04486">
    <property type="entry name" value="SchA_CurD"/>
    <property type="match status" value="1"/>
</dbReference>